<protein>
    <submittedName>
        <fullName evidence="3">Uncharacterized protein</fullName>
    </submittedName>
</protein>
<evidence type="ECO:0000313" key="3">
    <source>
        <dbReference type="EMBL" id="RBT67275.1"/>
    </source>
</evidence>
<organism evidence="3 4">
    <name type="scientific">Enterococcus hirae</name>
    <dbReference type="NCBI Taxonomy" id="1354"/>
    <lineage>
        <taxon>Bacteria</taxon>
        <taxon>Bacillati</taxon>
        <taxon>Bacillota</taxon>
        <taxon>Bacilli</taxon>
        <taxon>Lactobacillales</taxon>
        <taxon>Enterococcaceae</taxon>
        <taxon>Enterococcus</taxon>
    </lineage>
</organism>
<reference evidence="3 4" key="1">
    <citation type="submission" date="2015-06" db="EMBL/GenBank/DDBJ databases">
        <title>The Genome Sequence of Enterococcus hirae 88EA1.</title>
        <authorList>
            <consortium name="The Broad Institute Genomics Platform"/>
            <consortium name="The Broad Institute Genome Sequencing Center for Infectious Disease"/>
            <person name="Earl A.M."/>
            <person name="Van Tyne D."/>
            <person name="Lebreton F."/>
            <person name="Saavedra J.T."/>
            <person name="Gilmore M.S."/>
            <person name="Manson McGuire A."/>
            <person name="Clock S."/>
            <person name="Crupain M."/>
            <person name="Rangan U."/>
            <person name="Young S."/>
            <person name="Abouelleil A."/>
            <person name="Cao P."/>
            <person name="Chapman S.B."/>
            <person name="Griggs A."/>
            <person name="Priest M."/>
            <person name="Shea T."/>
            <person name="Wortman J."/>
            <person name="Nusbaum C."/>
            <person name="Birren B."/>
        </authorList>
    </citation>
    <scope>NUCLEOTIDE SEQUENCE [LARGE SCALE GENOMIC DNA]</scope>
    <source>
        <strain evidence="3 4">88EA1</strain>
    </source>
</reference>
<keyword evidence="1" id="KW-0175">Coiled coil</keyword>
<dbReference type="Proteomes" id="UP000253498">
    <property type="component" value="Unassembled WGS sequence"/>
</dbReference>
<sequence>MDKFTSKTVQGNGEKAKVTANIQENAEVKDQKEVNSNMPFIQQKIEEIFTLQWGIQEVEQKLEQRLEQELAAKQSFISLCKKNQNQNIEEISNKFNELNKTSGIVNPIPTFINQKLEETFLLNKRILEIHDTTEIDSKSKKSMIENLENSKDKLMDQLIKEVSEEFNKLTKEQSKQTLRSMKEIQKVKNTRQNPLSKRANSSPQKAEPDQKKSR</sequence>
<feature type="compositionally biased region" description="Basic and acidic residues" evidence="2">
    <location>
        <begin position="171"/>
        <end position="186"/>
    </location>
</feature>
<accession>A0AB37IKE2</accession>
<feature type="coiled-coil region" evidence="1">
    <location>
        <begin position="137"/>
        <end position="164"/>
    </location>
</feature>
<evidence type="ECO:0000313" key="4">
    <source>
        <dbReference type="Proteomes" id="UP000253498"/>
    </source>
</evidence>
<comment type="caution">
    <text evidence="3">The sequence shown here is derived from an EMBL/GenBank/DDBJ whole genome shotgun (WGS) entry which is preliminary data.</text>
</comment>
<dbReference type="EMBL" id="LESJ01000006">
    <property type="protein sequence ID" value="RBT67275.1"/>
    <property type="molecule type" value="Genomic_DNA"/>
</dbReference>
<feature type="compositionally biased region" description="Polar residues" evidence="2">
    <location>
        <begin position="190"/>
        <end position="204"/>
    </location>
</feature>
<dbReference type="AlphaFoldDB" id="A0AB37IKE2"/>
<gene>
    <name evidence="3" type="ORF">EB03_02039</name>
</gene>
<name>A0AB37IKE2_ENTHR</name>
<evidence type="ECO:0000256" key="2">
    <source>
        <dbReference type="SAM" id="MobiDB-lite"/>
    </source>
</evidence>
<feature type="region of interest" description="Disordered" evidence="2">
    <location>
        <begin position="171"/>
        <end position="214"/>
    </location>
</feature>
<evidence type="ECO:0000256" key="1">
    <source>
        <dbReference type="SAM" id="Coils"/>
    </source>
</evidence>
<proteinExistence type="predicted"/>
<dbReference type="RefSeq" id="WP_096709735.1">
    <property type="nucleotide sequence ID" value="NZ_CP072891.1"/>
</dbReference>